<keyword evidence="9" id="KW-1185">Reference proteome</keyword>
<dbReference type="OrthoDB" id="2281380at2759"/>
<evidence type="ECO:0000256" key="5">
    <source>
        <dbReference type="ARBA" id="ARBA00023136"/>
    </source>
</evidence>
<dbReference type="InterPro" id="IPR036259">
    <property type="entry name" value="MFS_trans_sf"/>
</dbReference>
<evidence type="ECO:0000256" key="3">
    <source>
        <dbReference type="ARBA" id="ARBA00022692"/>
    </source>
</evidence>
<protein>
    <recommendedName>
        <fullName evidence="7">Major facilitator superfamily associated domain-containing protein</fullName>
    </recommendedName>
</protein>
<evidence type="ECO:0000313" key="8">
    <source>
        <dbReference type="EMBL" id="RCI05638.1"/>
    </source>
</evidence>
<dbReference type="SUPFAM" id="SSF103473">
    <property type="entry name" value="MFS general substrate transporter"/>
    <property type="match status" value="1"/>
</dbReference>
<dbReference type="GO" id="GO:0016020">
    <property type="term" value="C:membrane"/>
    <property type="evidence" value="ECO:0007669"/>
    <property type="project" value="UniProtKB-SubCell"/>
</dbReference>
<feature type="transmembrane region" description="Helical" evidence="6">
    <location>
        <begin position="455"/>
        <end position="477"/>
    </location>
</feature>
<evidence type="ECO:0000259" key="7">
    <source>
        <dbReference type="Pfam" id="PF12832"/>
    </source>
</evidence>
<feature type="transmembrane region" description="Helical" evidence="6">
    <location>
        <begin position="428"/>
        <end position="449"/>
    </location>
</feature>
<dbReference type="EMBL" id="PJQM01000338">
    <property type="protein sequence ID" value="RCI05638.1"/>
    <property type="molecule type" value="Genomic_DNA"/>
</dbReference>
<organism evidence="8 9">
    <name type="scientific">Rhizopus stolonifer</name>
    <name type="common">Rhizopus nigricans</name>
    <dbReference type="NCBI Taxonomy" id="4846"/>
    <lineage>
        <taxon>Eukaryota</taxon>
        <taxon>Fungi</taxon>
        <taxon>Fungi incertae sedis</taxon>
        <taxon>Mucoromycota</taxon>
        <taxon>Mucoromycotina</taxon>
        <taxon>Mucoromycetes</taxon>
        <taxon>Mucorales</taxon>
        <taxon>Mucorineae</taxon>
        <taxon>Rhizopodaceae</taxon>
        <taxon>Rhizopus</taxon>
    </lineage>
</organism>
<evidence type="ECO:0000256" key="4">
    <source>
        <dbReference type="ARBA" id="ARBA00022989"/>
    </source>
</evidence>
<evidence type="ECO:0000313" key="9">
    <source>
        <dbReference type="Proteomes" id="UP000253551"/>
    </source>
</evidence>
<dbReference type="InterPro" id="IPR024989">
    <property type="entry name" value="MFS_assoc_dom"/>
</dbReference>
<sequence>MITALILLSSLSYISIFTLIKEHHHTAWTLASLGFCSIFNGLFYQPLGILINGAIIKILGDYRALFYGSYLRWRDMTCILTTGVIGLTINATDEDYLGTILLVIWIIGMLSLSVIALSSVVKPATSNQLSISDDQAPLLLKNARNLTADQGSICFPTYKPYSIFGEQLSHISEEDDSILDRMITTEDSLRHVPSYDSNAPSFYSRITTTNEELHHYYSRYTEEQQTIGEIHNPVMVHAYALALLPLPSITDPLVALLSKQDDEEMEEELFPRNYYGYSQQNNPQLIQLKCWKMATLNFTLLLLGTTKALLNTFLFVYVYSALGISIVDITFLIIVHLTFEMLTHFIIEKWYIHKMNLTFITTFAHISLILCSIIYPALKPNYMSTHIMLIGLQTLQAVAFQLIWSSGVDQIHVIVYNQYERMKERARASLLFSSLGPAAGSIIAGLVLQSDLDDYVLLFKTSVAILSLSFVVSWGWASND</sequence>
<evidence type="ECO:0000256" key="1">
    <source>
        <dbReference type="ARBA" id="ARBA00004141"/>
    </source>
</evidence>
<dbReference type="AlphaFoldDB" id="A0A367KTV7"/>
<comment type="similarity">
    <text evidence="2">Belongs to the major facilitator superfamily. MFSD6 family.</text>
</comment>
<dbReference type="InterPro" id="IPR051717">
    <property type="entry name" value="MFS_MFSD6"/>
</dbReference>
<accession>A0A367KTV7</accession>
<keyword evidence="3 6" id="KW-0812">Transmembrane</keyword>
<dbReference type="PANTHER" id="PTHR16172">
    <property type="entry name" value="MAJOR FACILITATOR SUPERFAMILY DOMAIN-CONTAINING PROTEIN 6-LIKE"/>
    <property type="match status" value="1"/>
</dbReference>
<keyword evidence="5 6" id="KW-0472">Membrane</keyword>
<dbReference type="PANTHER" id="PTHR16172:SF41">
    <property type="entry name" value="MAJOR FACILITATOR SUPERFAMILY DOMAIN-CONTAINING PROTEIN 6-LIKE"/>
    <property type="match status" value="1"/>
</dbReference>
<feature type="transmembrane region" description="Helical" evidence="6">
    <location>
        <begin position="316"/>
        <end position="337"/>
    </location>
</feature>
<name>A0A367KTV7_RHIST</name>
<comment type="subcellular location">
    <subcellularLocation>
        <location evidence="1">Membrane</location>
        <topology evidence="1">Multi-pass membrane protein</topology>
    </subcellularLocation>
</comment>
<dbReference type="Pfam" id="PF12832">
    <property type="entry name" value="MFS_1_like"/>
    <property type="match status" value="1"/>
</dbReference>
<evidence type="ECO:0000256" key="2">
    <source>
        <dbReference type="ARBA" id="ARBA00005241"/>
    </source>
</evidence>
<feature type="transmembrane region" description="Helical" evidence="6">
    <location>
        <begin position="71"/>
        <end position="90"/>
    </location>
</feature>
<feature type="transmembrane region" description="Helical" evidence="6">
    <location>
        <begin position="96"/>
        <end position="121"/>
    </location>
</feature>
<proteinExistence type="inferred from homology"/>
<dbReference type="Proteomes" id="UP000253551">
    <property type="component" value="Unassembled WGS sequence"/>
</dbReference>
<comment type="caution">
    <text evidence="8">The sequence shown here is derived from an EMBL/GenBank/DDBJ whole genome shotgun (WGS) entry which is preliminary data.</text>
</comment>
<reference evidence="8 9" key="1">
    <citation type="journal article" date="2018" name="G3 (Bethesda)">
        <title>Phylogenetic and Phylogenomic Definition of Rhizopus Species.</title>
        <authorList>
            <person name="Gryganskyi A.P."/>
            <person name="Golan J."/>
            <person name="Dolatabadi S."/>
            <person name="Mondo S."/>
            <person name="Robb S."/>
            <person name="Idnurm A."/>
            <person name="Muszewska A."/>
            <person name="Steczkiewicz K."/>
            <person name="Masonjones S."/>
            <person name="Liao H.L."/>
            <person name="Gajdeczka M.T."/>
            <person name="Anike F."/>
            <person name="Vuek A."/>
            <person name="Anishchenko I.M."/>
            <person name="Voigt K."/>
            <person name="de Hoog G.S."/>
            <person name="Smith M.E."/>
            <person name="Heitman J."/>
            <person name="Vilgalys R."/>
            <person name="Stajich J.E."/>
        </authorList>
    </citation>
    <scope>NUCLEOTIDE SEQUENCE [LARGE SCALE GENOMIC DNA]</scope>
    <source>
        <strain evidence="8 9">LSU 92-RS-03</strain>
    </source>
</reference>
<keyword evidence="4 6" id="KW-1133">Transmembrane helix</keyword>
<evidence type="ECO:0000256" key="6">
    <source>
        <dbReference type="SAM" id="Phobius"/>
    </source>
</evidence>
<gene>
    <name evidence="8" type="ORF">CU098_012187</name>
</gene>
<feature type="domain" description="Major facilitator superfamily associated" evidence="7">
    <location>
        <begin position="4"/>
        <end position="449"/>
    </location>
</feature>
<feature type="transmembrane region" description="Helical" evidence="6">
    <location>
        <begin position="357"/>
        <end position="378"/>
    </location>
</feature>